<dbReference type="Pfam" id="PF09839">
    <property type="entry name" value="DUF2066"/>
    <property type="match status" value="1"/>
</dbReference>
<keyword evidence="3" id="KW-1185">Reference proteome</keyword>
<name>A0A846ZQC6_9GAMM</name>
<dbReference type="Proteomes" id="UP000541636">
    <property type="component" value="Unassembled WGS sequence"/>
</dbReference>
<dbReference type="RefSeq" id="WP_113063577.1">
    <property type="nucleotide sequence ID" value="NZ_JAAZQD010000004.1"/>
</dbReference>
<keyword evidence="1" id="KW-0732">Signal</keyword>
<dbReference type="EMBL" id="JAAZQD010000004">
    <property type="protein sequence ID" value="NKZ39689.1"/>
    <property type="molecule type" value="Genomic_DNA"/>
</dbReference>
<feature type="chain" id="PRO_5032696039" evidence="1">
    <location>
        <begin position="26"/>
        <end position="228"/>
    </location>
</feature>
<proteinExistence type="predicted"/>
<feature type="signal peptide" evidence="1">
    <location>
        <begin position="1"/>
        <end position="25"/>
    </location>
</feature>
<evidence type="ECO:0000313" key="2">
    <source>
        <dbReference type="EMBL" id="NKZ39689.1"/>
    </source>
</evidence>
<comment type="caution">
    <text evidence="2">The sequence shown here is derived from an EMBL/GenBank/DDBJ whole genome shotgun (WGS) entry which is preliminary data.</text>
</comment>
<evidence type="ECO:0000313" key="3">
    <source>
        <dbReference type="Proteomes" id="UP000541636"/>
    </source>
</evidence>
<gene>
    <name evidence="2" type="ORF">HF690_12080</name>
</gene>
<accession>A0A846ZQC6</accession>
<evidence type="ECO:0000256" key="1">
    <source>
        <dbReference type="SAM" id="SignalP"/>
    </source>
</evidence>
<dbReference type="AlphaFoldDB" id="A0A846ZQC6"/>
<organism evidence="2 3">
    <name type="scientific">Oleiagrimonas citrea</name>
    <dbReference type="NCBI Taxonomy" id="1665687"/>
    <lineage>
        <taxon>Bacteria</taxon>
        <taxon>Pseudomonadati</taxon>
        <taxon>Pseudomonadota</taxon>
        <taxon>Gammaproteobacteria</taxon>
        <taxon>Lysobacterales</taxon>
        <taxon>Rhodanobacteraceae</taxon>
        <taxon>Oleiagrimonas</taxon>
    </lineage>
</organism>
<sequence>MRIRSLLILALALVCAVVVPPRAHAQNAGYGVTVPVSDTSDAQRDHAFAVALGDVLTRTAGASITGASGYTDALGTASSLVQNYRYLRAAAGASRPFLLQVQFDPAAVQELAGSLQKQLAAQNASAVAPTSAASAAMPGASAMSRQDATLWVAPMQSGLDLPQLLSVLRANPQVASVEPIGADGDGVMLRLHARSAISTVLPSLQASGHLQRDAVDHPGADVSLRWLR</sequence>
<reference evidence="2 3" key="1">
    <citation type="journal article" date="2017" name="Int. J. Syst. Evol. Microbiol.">
        <title>Oleiagrimonas citrea sp. nov., a marine bacterium isolated from tidal flat sediment and emended description of the genus Oleiagrimonas Fang et al. 2015 and Oleiagrimonas soli.</title>
        <authorList>
            <person name="Yang S.H."/>
            <person name="Seo H.S."/>
            <person name="Seong C.N."/>
            <person name="Kwon K.K."/>
        </authorList>
    </citation>
    <scope>NUCLEOTIDE SEQUENCE [LARGE SCALE GENOMIC DNA]</scope>
    <source>
        <strain evidence="2 3">MEBiC09124</strain>
    </source>
</reference>
<dbReference type="InterPro" id="IPR018642">
    <property type="entry name" value="DUF2066"/>
</dbReference>
<protein>
    <submittedName>
        <fullName evidence="2">DUF2066 domain-containing protein</fullName>
    </submittedName>
</protein>